<feature type="compositionally biased region" description="Low complexity" evidence="8">
    <location>
        <begin position="185"/>
        <end position="200"/>
    </location>
</feature>
<feature type="signal peptide" evidence="9">
    <location>
        <begin position="1"/>
        <end position="20"/>
    </location>
</feature>
<reference evidence="11 12" key="1">
    <citation type="submission" date="2018-12" db="EMBL/GenBank/DDBJ databases">
        <title>The Genome Submission of two Enterobacter spp. strains.</title>
        <authorList>
            <person name="Wu W."/>
            <person name="Wei L."/>
            <person name="Feng Y."/>
            <person name="Zong Z."/>
        </authorList>
    </citation>
    <scope>NUCLEOTIDE SEQUENCE [LARGE SCALE GENOMIC DNA]</scope>
    <source>
        <strain evidence="11 12">WCHEHu045002</strain>
    </source>
</reference>
<comment type="subcellular location">
    <subcellularLocation>
        <location evidence="2">Cell outer membrane</location>
    </subcellularLocation>
    <subcellularLocation>
        <location evidence="1">Cell surface</location>
    </subcellularLocation>
</comment>
<keyword evidence="7" id="KW-0998">Cell outer membrane</keyword>
<dbReference type="InterPro" id="IPR005594">
    <property type="entry name" value="YadA_C"/>
</dbReference>
<evidence type="ECO:0000313" key="12">
    <source>
        <dbReference type="Proteomes" id="UP000276389"/>
    </source>
</evidence>
<feature type="domain" description="Trimeric autotransporter adhesin YadA-like C-terminal membrane anchor" evidence="10">
    <location>
        <begin position="343"/>
        <end position="402"/>
    </location>
</feature>
<dbReference type="RefSeq" id="WP_125914651.1">
    <property type="nucleotide sequence ID" value="NZ_RWHU01000004.1"/>
</dbReference>
<evidence type="ECO:0000256" key="8">
    <source>
        <dbReference type="SAM" id="MobiDB-lite"/>
    </source>
</evidence>
<evidence type="ECO:0000259" key="10">
    <source>
        <dbReference type="Pfam" id="PF03895"/>
    </source>
</evidence>
<evidence type="ECO:0000256" key="3">
    <source>
        <dbReference type="ARBA" id="ARBA00022452"/>
    </source>
</evidence>
<dbReference type="GO" id="GO:0009279">
    <property type="term" value="C:cell outer membrane"/>
    <property type="evidence" value="ECO:0007669"/>
    <property type="project" value="UniProtKB-SubCell"/>
</dbReference>
<dbReference type="InterPro" id="IPR045584">
    <property type="entry name" value="Pilin-like"/>
</dbReference>
<dbReference type="Proteomes" id="UP000276389">
    <property type="component" value="Unassembled WGS sequence"/>
</dbReference>
<evidence type="ECO:0000313" key="11">
    <source>
        <dbReference type="EMBL" id="RSK67455.1"/>
    </source>
</evidence>
<evidence type="ECO:0000256" key="9">
    <source>
        <dbReference type="SAM" id="SignalP"/>
    </source>
</evidence>
<evidence type="ECO:0000256" key="6">
    <source>
        <dbReference type="ARBA" id="ARBA00023136"/>
    </source>
</evidence>
<comment type="caution">
    <text evidence="11">The sequence shown here is derived from an EMBL/GenBank/DDBJ whole genome shotgun (WGS) entry which is preliminary data.</text>
</comment>
<keyword evidence="4" id="KW-0812">Transmembrane</keyword>
<protein>
    <recommendedName>
        <fullName evidence="10">Trimeric autotransporter adhesin YadA-like C-terminal membrane anchor domain-containing protein</fullName>
    </recommendedName>
</protein>
<evidence type="ECO:0000256" key="4">
    <source>
        <dbReference type="ARBA" id="ARBA00022692"/>
    </source>
</evidence>
<sequence length="402" mass="42790">MKKSIIAVLLSAVITPAAFADSFSLTLDQNGNVAQGVQNPAQGIFDVNPTAGKVTLFGTENTVANLDQIQNNLSLIQDHQSQITANNIAIGNETTRAEVAEQGLARSKVDITDYNIDQQQQADLNTKTDKELDDHAYQLRLLDSRSQGLQAAIVSHGDRMNAIQSDVDNDTAKINKETTDRSAADQRQQQQITNNTNATRTNAGAITANQKTIANNKTSIDRLSGQNGTTYKLAAATARLSIHEEQQIVTLAQDTKVAQATGEYAQSRAQIAMQNAEKNRAALVASNKKIAANSVALADHEQRIETLEQSNSSNFGKLKSEVDENRKRASAGIAGVAAMANIPQVTNTQNFSVGAGVGNTDGENALAVGFSARATENVVVKASVSDDSQHNFVVGGGIAYGW</sequence>
<proteinExistence type="predicted"/>
<feature type="chain" id="PRO_5019044919" description="Trimeric autotransporter adhesin YadA-like C-terminal membrane anchor domain-containing protein" evidence="9">
    <location>
        <begin position="21"/>
        <end position="402"/>
    </location>
</feature>
<evidence type="ECO:0000256" key="5">
    <source>
        <dbReference type="ARBA" id="ARBA00022729"/>
    </source>
</evidence>
<evidence type="ECO:0000256" key="1">
    <source>
        <dbReference type="ARBA" id="ARBA00004241"/>
    </source>
</evidence>
<evidence type="ECO:0000256" key="2">
    <source>
        <dbReference type="ARBA" id="ARBA00004442"/>
    </source>
</evidence>
<keyword evidence="5 9" id="KW-0732">Signal</keyword>
<feature type="region of interest" description="Disordered" evidence="8">
    <location>
        <begin position="177"/>
        <end position="200"/>
    </location>
</feature>
<dbReference type="EMBL" id="RWHU01000004">
    <property type="protein sequence ID" value="RSK67455.1"/>
    <property type="molecule type" value="Genomic_DNA"/>
</dbReference>
<accession>A0A428LRH7</accession>
<dbReference type="SUPFAM" id="SSF54523">
    <property type="entry name" value="Pili subunits"/>
    <property type="match status" value="1"/>
</dbReference>
<gene>
    <name evidence="11" type="ORF">EJE24_12920</name>
</gene>
<dbReference type="GO" id="GO:0009986">
    <property type="term" value="C:cell surface"/>
    <property type="evidence" value="ECO:0007669"/>
    <property type="project" value="UniProtKB-SubCell"/>
</dbReference>
<organism evidence="11 12">
    <name type="scientific">Enterobacter huaxiensis</name>
    <dbReference type="NCBI Taxonomy" id="2494702"/>
    <lineage>
        <taxon>Bacteria</taxon>
        <taxon>Pseudomonadati</taxon>
        <taxon>Pseudomonadota</taxon>
        <taxon>Gammaproteobacteria</taxon>
        <taxon>Enterobacterales</taxon>
        <taxon>Enterobacteriaceae</taxon>
        <taxon>Enterobacter</taxon>
    </lineage>
</organism>
<dbReference type="Pfam" id="PF03895">
    <property type="entry name" value="YadA_anchor"/>
    <property type="match status" value="1"/>
</dbReference>
<keyword evidence="3" id="KW-1134">Transmembrane beta strand</keyword>
<dbReference type="Gene3D" id="3.30.1300.30">
    <property type="entry name" value="GSPII I/J protein-like"/>
    <property type="match status" value="1"/>
</dbReference>
<keyword evidence="6" id="KW-0472">Membrane</keyword>
<name>A0A428LRH7_9ENTR</name>
<dbReference type="AlphaFoldDB" id="A0A428LRH7"/>
<evidence type="ECO:0000256" key="7">
    <source>
        <dbReference type="ARBA" id="ARBA00023237"/>
    </source>
</evidence>